<gene>
    <name evidence="2" type="ORF">UA45_05470</name>
</gene>
<evidence type="ECO:0008006" key="4">
    <source>
        <dbReference type="Google" id="ProtNLM"/>
    </source>
</evidence>
<comment type="caution">
    <text evidence="2">The sequence shown here is derived from an EMBL/GenBank/DDBJ whole genome shotgun (WGS) entry which is preliminary data.</text>
</comment>
<dbReference type="InterPro" id="IPR008966">
    <property type="entry name" value="Adhesion_dom_sf"/>
</dbReference>
<accession>A0A0D8L9H4</accession>
<dbReference type="AlphaFoldDB" id="A0A0D8L9H4"/>
<name>A0A0D8L9H4_MORMO</name>
<dbReference type="GO" id="GO:0007155">
    <property type="term" value="P:cell adhesion"/>
    <property type="evidence" value="ECO:0007669"/>
    <property type="project" value="InterPro"/>
</dbReference>
<feature type="chain" id="PRO_5002332386" description="Fimbrial protein" evidence="1">
    <location>
        <begin position="27"/>
        <end position="189"/>
    </location>
</feature>
<dbReference type="Gene3D" id="2.60.40.1090">
    <property type="entry name" value="Fimbrial-type adhesion domain"/>
    <property type="match status" value="1"/>
</dbReference>
<feature type="signal peptide" evidence="1">
    <location>
        <begin position="1"/>
        <end position="26"/>
    </location>
</feature>
<dbReference type="PATRIC" id="fig|582.24.peg.1662"/>
<keyword evidence="1" id="KW-0732">Signal</keyword>
<dbReference type="EMBL" id="JZSH01000040">
    <property type="protein sequence ID" value="KJF78512.1"/>
    <property type="molecule type" value="Genomic_DNA"/>
</dbReference>
<dbReference type="InterPro" id="IPR036937">
    <property type="entry name" value="Adhesion_dom_fimbrial_sf"/>
</dbReference>
<dbReference type="SUPFAM" id="SSF49401">
    <property type="entry name" value="Bacterial adhesins"/>
    <property type="match status" value="1"/>
</dbReference>
<protein>
    <recommendedName>
        <fullName evidence="4">Fimbrial protein</fullName>
    </recommendedName>
</protein>
<dbReference type="GO" id="GO:0009289">
    <property type="term" value="C:pilus"/>
    <property type="evidence" value="ECO:0007669"/>
    <property type="project" value="InterPro"/>
</dbReference>
<dbReference type="Proteomes" id="UP000032582">
    <property type="component" value="Unassembled WGS sequence"/>
</dbReference>
<proteinExistence type="predicted"/>
<evidence type="ECO:0000256" key="1">
    <source>
        <dbReference type="SAM" id="SignalP"/>
    </source>
</evidence>
<evidence type="ECO:0000313" key="2">
    <source>
        <dbReference type="EMBL" id="KJF78512.1"/>
    </source>
</evidence>
<sequence>MTFITCAHALVLAGLLSAAVSPAAFSAPRKAGDESRMIINISGSVIATGRCTFKDSSQQVIEFGDIRYSSVSGVNNLSGRYKQPLSSEMTCSGDTAGNTLFRLESKSGAPVSDGSHQLLPVNIGNDRTPNLGIRLLVNGKPQDVNTDFVMDIQHLPVLETELIQLYPDDNTWQNGQSIYSHATLIMSFN</sequence>
<evidence type="ECO:0000313" key="3">
    <source>
        <dbReference type="Proteomes" id="UP000032582"/>
    </source>
</evidence>
<organism evidence="2 3">
    <name type="scientific">Morganella morganii</name>
    <name type="common">Proteus morganii</name>
    <dbReference type="NCBI Taxonomy" id="582"/>
    <lineage>
        <taxon>Bacteria</taxon>
        <taxon>Pseudomonadati</taxon>
        <taxon>Pseudomonadota</taxon>
        <taxon>Gammaproteobacteria</taxon>
        <taxon>Enterobacterales</taxon>
        <taxon>Morganellaceae</taxon>
        <taxon>Morganella</taxon>
    </lineage>
</organism>
<reference evidence="2 3" key="1">
    <citation type="submission" date="2015-02" db="EMBL/GenBank/DDBJ databases">
        <title>Whole genome shotgun sequencing of cultured foodborne pathogen.</title>
        <authorList>
            <person name="Timme R."/>
            <person name="Allard M.W."/>
            <person name="Strain E."/>
            <person name="Evans P.S."/>
            <person name="Brown E."/>
        </authorList>
    </citation>
    <scope>NUCLEOTIDE SEQUENCE [LARGE SCALE GENOMIC DNA]</scope>
    <source>
        <strain evidence="2 3">GCSL-TSO-24</strain>
    </source>
</reference>